<evidence type="ECO:0000256" key="2">
    <source>
        <dbReference type="ARBA" id="ARBA00022801"/>
    </source>
</evidence>
<reference evidence="5 6" key="1">
    <citation type="submission" date="2018-10" db="EMBL/GenBank/DDBJ databases">
        <title>Cohnella sp. M2MS4P-1, whole genome shotgun sequence.</title>
        <authorList>
            <person name="Tuo L."/>
        </authorList>
    </citation>
    <scope>NUCLEOTIDE SEQUENCE [LARGE SCALE GENOMIC DNA]</scope>
    <source>
        <strain evidence="5 6">M2MS4P-1</strain>
    </source>
</reference>
<dbReference type="PANTHER" id="PTHR30231">
    <property type="entry name" value="DNA POLYMERASE III SUBUNIT EPSILON"/>
    <property type="match status" value="1"/>
</dbReference>
<dbReference type="EMBL" id="RBZM01000005">
    <property type="protein sequence ID" value="RKP54043.1"/>
    <property type="molecule type" value="Genomic_DNA"/>
</dbReference>
<comment type="caution">
    <text evidence="5">The sequence shown here is derived from an EMBL/GenBank/DDBJ whole genome shotgun (WGS) entry which is preliminary data.</text>
</comment>
<proteinExistence type="predicted"/>
<dbReference type="Gene3D" id="3.30.420.10">
    <property type="entry name" value="Ribonuclease H-like superfamily/Ribonuclease H"/>
    <property type="match status" value="1"/>
</dbReference>
<evidence type="ECO:0000256" key="3">
    <source>
        <dbReference type="ARBA" id="ARBA00022839"/>
    </source>
</evidence>
<dbReference type="SUPFAM" id="SSF53098">
    <property type="entry name" value="Ribonuclease H-like"/>
    <property type="match status" value="1"/>
</dbReference>
<dbReference type="AlphaFoldDB" id="A0A494XTS8"/>
<accession>A0A494XTS8</accession>
<evidence type="ECO:0000313" key="6">
    <source>
        <dbReference type="Proteomes" id="UP000282076"/>
    </source>
</evidence>
<keyword evidence="6" id="KW-1185">Reference proteome</keyword>
<organism evidence="5 6">
    <name type="scientific">Cohnella endophytica</name>
    <dbReference type="NCBI Taxonomy" id="2419778"/>
    <lineage>
        <taxon>Bacteria</taxon>
        <taxon>Bacillati</taxon>
        <taxon>Bacillota</taxon>
        <taxon>Bacilli</taxon>
        <taxon>Bacillales</taxon>
        <taxon>Paenibacillaceae</taxon>
        <taxon>Cohnella</taxon>
    </lineage>
</organism>
<dbReference type="SMART" id="SM00479">
    <property type="entry name" value="EXOIII"/>
    <property type="match status" value="1"/>
</dbReference>
<protein>
    <submittedName>
        <fullName evidence="5">3'-5' exonuclease</fullName>
    </submittedName>
</protein>
<dbReference type="GO" id="GO:0008408">
    <property type="term" value="F:3'-5' exonuclease activity"/>
    <property type="evidence" value="ECO:0007669"/>
    <property type="project" value="TreeGrafter"/>
</dbReference>
<dbReference type="Proteomes" id="UP000282076">
    <property type="component" value="Unassembled WGS sequence"/>
</dbReference>
<keyword evidence="2" id="KW-0378">Hydrolase</keyword>
<dbReference type="RefSeq" id="WP_120977071.1">
    <property type="nucleotide sequence ID" value="NZ_RBZM01000005.1"/>
</dbReference>
<dbReference type="GO" id="GO:0005829">
    <property type="term" value="C:cytosol"/>
    <property type="evidence" value="ECO:0007669"/>
    <property type="project" value="TreeGrafter"/>
</dbReference>
<evidence type="ECO:0000256" key="1">
    <source>
        <dbReference type="ARBA" id="ARBA00022722"/>
    </source>
</evidence>
<evidence type="ECO:0000313" key="5">
    <source>
        <dbReference type="EMBL" id="RKP54043.1"/>
    </source>
</evidence>
<dbReference type="InterPro" id="IPR036397">
    <property type="entry name" value="RNaseH_sf"/>
</dbReference>
<keyword evidence="3 5" id="KW-0269">Exonuclease</keyword>
<keyword evidence="1" id="KW-0540">Nuclease</keyword>
<dbReference type="CDD" id="cd06127">
    <property type="entry name" value="DEDDh"/>
    <property type="match status" value="1"/>
</dbReference>
<name>A0A494XTS8_9BACL</name>
<dbReference type="OrthoDB" id="9804290at2"/>
<evidence type="ECO:0000259" key="4">
    <source>
        <dbReference type="SMART" id="SM00479"/>
    </source>
</evidence>
<dbReference type="InterPro" id="IPR013520">
    <property type="entry name" value="Ribonucl_H"/>
</dbReference>
<dbReference type="InterPro" id="IPR012337">
    <property type="entry name" value="RNaseH-like_sf"/>
</dbReference>
<dbReference type="GO" id="GO:0045004">
    <property type="term" value="P:DNA replication proofreading"/>
    <property type="evidence" value="ECO:0007669"/>
    <property type="project" value="TreeGrafter"/>
</dbReference>
<dbReference type="FunFam" id="3.30.420.10:FF:000045">
    <property type="entry name" value="3'-5' exonuclease DinG"/>
    <property type="match status" value="1"/>
</dbReference>
<gene>
    <name evidence="5" type="ORF">D7Z26_11680</name>
</gene>
<dbReference type="GO" id="GO:0003676">
    <property type="term" value="F:nucleic acid binding"/>
    <property type="evidence" value="ECO:0007669"/>
    <property type="project" value="InterPro"/>
</dbReference>
<feature type="domain" description="Exonuclease" evidence="4">
    <location>
        <begin position="5"/>
        <end position="169"/>
    </location>
</feature>
<sequence>MNLDNITVLDFETSGLDPSRDRVIEMAAIRCYGGEIVSQFSTLIRFDGVLPPKITEITGITSGDLVNGMDEETAFRILNRLLGDSIIVAHNAMFDLSFLHHTLLRLANRSFSNSFLDTLTIARERHTYPHNLKEMCDRYGIVLDGAHRSLNDVIACWKLLEKMNEERSVADHLNVLGYMKKFGIPKWYPQHANIVPVEIKYA</sequence>
<dbReference type="PANTHER" id="PTHR30231:SF41">
    <property type="entry name" value="DNA POLYMERASE III SUBUNIT EPSILON"/>
    <property type="match status" value="1"/>
</dbReference>
<dbReference type="Pfam" id="PF00929">
    <property type="entry name" value="RNase_T"/>
    <property type="match status" value="1"/>
</dbReference>